<comment type="caution">
    <text evidence="1">The sequence shown here is derived from an EMBL/GenBank/DDBJ whole genome shotgun (WGS) entry which is preliminary data.</text>
</comment>
<evidence type="ECO:0000313" key="2">
    <source>
        <dbReference type="Proteomes" id="UP000499080"/>
    </source>
</evidence>
<proteinExistence type="predicted"/>
<keyword evidence="2" id="KW-1185">Reference proteome</keyword>
<dbReference type="Proteomes" id="UP000499080">
    <property type="component" value="Unassembled WGS sequence"/>
</dbReference>
<gene>
    <name evidence="1" type="ORF">AVEN_203461_1</name>
</gene>
<name>A0A4Y2BJ78_ARAVE</name>
<evidence type="ECO:0000313" key="1">
    <source>
        <dbReference type="EMBL" id="GBL91306.1"/>
    </source>
</evidence>
<reference evidence="1 2" key="1">
    <citation type="journal article" date="2019" name="Sci. Rep.">
        <title>Orb-weaving spider Araneus ventricosus genome elucidates the spidroin gene catalogue.</title>
        <authorList>
            <person name="Kono N."/>
            <person name="Nakamura H."/>
            <person name="Ohtoshi R."/>
            <person name="Moran D.A.P."/>
            <person name="Shinohara A."/>
            <person name="Yoshida Y."/>
            <person name="Fujiwara M."/>
            <person name="Mori M."/>
            <person name="Tomita M."/>
            <person name="Arakawa K."/>
        </authorList>
    </citation>
    <scope>NUCLEOTIDE SEQUENCE [LARGE SCALE GENOMIC DNA]</scope>
</reference>
<dbReference type="AlphaFoldDB" id="A0A4Y2BJ78"/>
<sequence length="99" mass="11443">MRAPHVLYDCDTKQCLAFLVENDGCCYEKMLPDASRVATVANACMWYEARELLVYECCGGRISALRSKCRRFKIRHRERFTGLELFNSVVIKCPLLGWC</sequence>
<accession>A0A4Y2BJ78</accession>
<protein>
    <submittedName>
        <fullName evidence="1">Uncharacterized protein</fullName>
    </submittedName>
</protein>
<dbReference type="EMBL" id="BGPR01000078">
    <property type="protein sequence ID" value="GBL91306.1"/>
    <property type="molecule type" value="Genomic_DNA"/>
</dbReference>
<organism evidence="1 2">
    <name type="scientific">Araneus ventricosus</name>
    <name type="common">Orbweaver spider</name>
    <name type="synonym">Epeira ventricosa</name>
    <dbReference type="NCBI Taxonomy" id="182803"/>
    <lineage>
        <taxon>Eukaryota</taxon>
        <taxon>Metazoa</taxon>
        <taxon>Ecdysozoa</taxon>
        <taxon>Arthropoda</taxon>
        <taxon>Chelicerata</taxon>
        <taxon>Arachnida</taxon>
        <taxon>Araneae</taxon>
        <taxon>Araneomorphae</taxon>
        <taxon>Entelegynae</taxon>
        <taxon>Araneoidea</taxon>
        <taxon>Araneidae</taxon>
        <taxon>Araneus</taxon>
    </lineage>
</organism>